<proteinExistence type="predicted"/>
<evidence type="ECO:0000313" key="1">
    <source>
        <dbReference type="EMBL" id="SCZ12191.1"/>
    </source>
</evidence>
<sequence>MATWERTYRYVRGPSDGVTPRAKRDASAYHRSLTWLYDSLR</sequence>
<dbReference type="Proteomes" id="UP000199569">
    <property type="component" value="Unassembled WGS sequence"/>
</dbReference>
<dbReference type="EMBL" id="FMVJ01000018">
    <property type="protein sequence ID" value="SCZ12191.1"/>
    <property type="molecule type" value="Genomic_DNA"/>
</dbReference>
<gene>
    <name evidence="1" type="ORF">SAMN02927923_04312</name>
</gene>
<protein>
    <submittedName>
        <fullName evidence="1">Uncharacterized protein</fullName>
    </submittedName>
</protein>
<name>A0A1G5LI95_9HYPH</name>
<organism evidence="1 2">
    <name type="scientific">Microvirga guangxiensis</name>
    <dbReference type="NCBI Taxonomy" id="549386"/>
    <lineage>
        <taxon>Bacteria</taxon>
        <taxon>Pseudomonadati</taxon>
        <taxon>Pseudomonadota</taxon>
        <taxon>Alphaproteobacteria</taxon>
        <taxon>Hyphomicrobiales</taxon>
        <taxon>Methylobacteriaceae</taxon>
        <taxon>Microvirga</taxon>
    </lineage>
</organism>
<evidence type="ECO:0000313" key="2">
    <source>
        <dbReference type="Proteomes" id="UP000199569"/>
    </source>
</evidence>
<keyword evidence="2" id="KW-1185">Reference proteome</keyword>
<dbReference type="AlphaFoldDB" id="A0A1G5LI95"/>
<reference evidence="1 2" key="1">
    <citation type="submission" date="2016-10" db="EMBL/GenBank/DDBJ databases">
        <authorList>
            <person name="de Groot N.N."/>
        </authorList>
    </citation>
    <scope>NUCLEOTIDE SEQUENCE [LARGE SCALE GENOMIC DNA]</scope>
    <source>
        <strain evidence="1 2">CGMCC 1.7666</strain>
    </source>
</reference>
<accession>A0A1G5LI95</accession>